<dbReference type="AlphaFoldDB" id="A0A5J4W786"/>
<keyword evidence="1" id="KW-1015">Disulfide bond</keyword>
<dbReference type="PANTHER" id="PTHR24035:SF109">
    <property type="entry name" value="PROTEIN DRAPER"/>
    <property type="match status" value="1"/>
</dbReference>
<reference evidence="5 6" key="1">
    <citation type="submission" date="2019-03" db="EMBL/GenBank/DDBJ databases">
        <title>Single cell metagenomics reveals metabolic interactions within the superorganism composed of flagellate Streblomastix strix and complex community of Bacteroidetes bacteria on its surface.</title>
        <authorList>
            <person name="Treitli S.C."/>
            <person name="Kolisko M."/>
            <person name="Husnik F."/>
            <person name="Keeling P."/>
            <person name="Hampl V."/>
        </authorList>
    </citation>
    <scope>NUCLEOTIDE SEQUENCE [LARGE SCALE GENOMIC DNA]</scope>
    <source>
        <strain evidence="5">ST1C</strain>
    </source>
</reference>
<gene>
    <name evidence="5" type="ORF">EZS28_014126</name>
</gene>
<protein>
    <recommendedName>
        <fullName evidence="4">EGF-like domain-containing protein</fullName>
    </recommendedName>
</protein>
<evidence type="ECO:0000256" key="3">
    <source>
        <dbReference type="SAM" id="Phobius"/>
    </source>
</evidence>
<evidence type="ECO:0000256" key="1">
    <source>
        <dbReference type="PROSITE-ProRule" id="PRU00076"/>
    </source>
</evidence>
<keyword evidence="3" id="KW-1133">Transmembrane helix</keyword>
<feature type="domain" description="EGF-like" evidence="4">
    <location>
        <begin position="289"/>
        <end position="322"/>
    </location>
</feature>
<name>A0A5J4W786_9EUKA</name>
<sequence length="657" mass="74707">MEEWKHKKELEKKKEKNEVLTLSKIEPEQSDMHKQMDKYKKQQESKEGKLFLNGQVPQRILMMLESPDHRESLALRPCPYSTQKFSSLEGVARAKQVLAARTLSLLSSHSQSAEITLFLLTLISLSHTQNIFNPANKRVLFQDEIEQVLSKGNKEDAIISFFRIYYERIRDFCTGISDLIQKYKYMRDPNNNSTLRDEQYRQRCKAFRERQKMKNLDCGSHGQLVADECKCVNPYFGQQCELECKNGNLDNGFCYCNEDIKGPQCDTPCEHGYYDTSILSNCRCFRGYQGSQCRVSCVNGAVENATPTVCTCKSGWQGPSCSIQCVNNQGDYAIDAEDNEKCECRTGFGGDSCQYKTCHKGIDDGSQCLCHPDAYTSQQYSDVECDTLRNIMCEFVILSPQSDCTRSDKPDWDDTDEGVFCLKTQRVDGVDIEMTIGLKCQMQQVSRTSANESSGYSKTGESNDIVVNSTQGILLWLSKGVKIKIFANTYDFTRAGGNKYVLYEKEIDPQEFSYQVQENGTVTFNKPLVLKHRSDNESLPDVYITSDQASFQLTGRVLEDPREDGAGTIKFKQRWIHVVFTDLGPSPYHLQAPSSFILFIIIISVVIGVIIIVAIIIKIVSYVSEKKEEKEFERKSLLQIQQNVGQSETIPYTEIDD</sequence>
<comment type="caution">
    <text evidence="5">The sequence shown here is derived from an EMBL/GenBank/DDBJ whole genome shotgun (WGS) entry which is preliminary data.</text>
</comment>
<dbReference type="InterPro" id="IPR000742">
    <property type="entry name" value="EGF"/>
</dbReference>
<dbReference type="Proteomes" id="UP000324800">
    <property type="component" value="Unassembled WGS sequence"/>
</dbReference>
<evidence type="ECO:0000259" key="4">
    <source>
        <dbReference type="PROSITE" id="PS50026"/>
    </source>
</evidence>
<dbReference type="OrthoDB" id="409374at2759"/>
<dbReference type="PROSITE" id="PS50026">
    <property type="entry name" value="EGF_3"/>
    <property type="match status" value="1"/>
</dbReference>
<proteinExistence type="predicted"/>
<evidence type="ECO:0000313" key="6">
    <source>
        <dbReference type="Proteomes" id="UP000324800"/>
    </source>
</evidence>
<keyword evidence="1" id="KW-0245">EGF-like domain</keyword>
<dbReference type="PANTHER" id="PTHR24035">
    <property type="entry name" value="MULTIPLE EPIDERMAL GROWTH FACTOR-LIKE DOMAINS PROTEIN"/>
    <property type="match status" value="1"/>
</dbReference>
<evidence type="ECO:0000256" key="2">
    <source>
        <dbReference type="SAM" id="MobiDB-lite"/>
    </source>
</evidence>
<dbReference type="InterPro" id="IPR052108">
    <property type="entry name" value="MEGF/SIB"/>
</dbReference>
<keyword evidence="3" id="KW-0472">Membrane</keyword>
<feature type="transmembrane region" description="Helical" evidence="3">
    <location>
        <begin position="596"/>
        <end position="620"/>
    </location>
</feature>
<accession>A0A5J4W786</accession>
<feature type="disulfide bond" evidence="1">
    <location>
        <begin position="312"/>
        <end position="321"/>
    </location>
</feature>
<dbReference type="EMBL" id="SNRW01003248">
    <property type="protein sequence ID" value="KAA6390349.1"/>
    <property type="molecule type" value="Genomic_DNA"/>
</dbReference>
<dbReference type="PROSITE" id="PS00022">
    <property type="entry name" value="EGF_1"/>
    <property type="match status" value="1"/>
</dbReference>
<feature type="compositionally biased region" description="Basic and acidic residues" evidence="2">
    <location>
        <begin position="1"/>
        <end position="18"/>
    </location>
</feature>
<keyword evidence="3" id="KW-0812">Transmembrane</keyword>
<organism evidence="5 6">
    <name type="scientific">Streblomastix strix</name>
    <dbReference type="NCBI Taxonomy" id="222440"/>
    <lineage>
        <taxon>Eukaryota</taxon>
        <taxon>Metamonada</taxon>
        <taxon>Preaxostyla</taxon>
        <taxon>Oxymonadida</taxon>
        <taxon>Streblomastigidae</taxon>
        <taxon>Streblomastix</taxon>
    </lineage>
</organism>
<evidence type="ECO:0000313" key="5">
    <source>
        <dbReference type="EMBL" id="KAA6390349.1"/>
    </source>
</evidence>
<comment type="caution">
    <text evidence="1">Lacks conserved residue(s) required for the propagation of feature annotation.</text>
</comment>
<feature type="region of interest" description="Disordered" evidence="2">
    <location>
        <begin position="1"/>
        <end position="44"/>
    </location>
</feature>
<feature type="compositionally biased region" description="Basic and acidic residues" evidence="2">
    <location>
        <begin position="25"/>
        <end position="44"/>
    </location>
</feature>